<keyword evidence="1" id="KW-0812">Transmembrane</keyword>
<protein>
    <submittedName>
        <fullName evidence="2">Uncharacterized protein</fullName>
    </submittedName>
</protein>
<accession>A0A060LWY2</accession>
<feature type="transmembrane region" description="Helical" evidence="1">
    <location>
        <begin position="7"/>
        <end position="26"/>
    </location>
</feature>
<dbReference type="AlphaFoldDB" id="A0A060LWY2"/>
<reference evidence="2 3" key="1">
    <citation type="journal article" date="2014" name="Gene">
        <title>A comparative genomic analysis of the alkalitolerant soil bacterium Bacillus lehensis G1.</title>
        <authorList>
            <person name="Noor Y.M."/>
            <person name="Samsulrizal N.H."/>
            <person name="Jema'on N.A."/>
            <person name="Low K.O."/>
            <person name="Ramli A.N."/>
            <person name="Alias N.I."/>
            <person name="Damis S.I."/>
            <person name="Fuzi S.F."/>
            <person name="Isa M.N."/>
            <person name="Murad A.M."/>
            <person name="Raih M.F."/>
            <person name="Bakar F.D."/>
            <person name="Najimudin N."/>
            <person name="Mahadi N.M."/>
            <person name="Illias R.M."/>
        </authorList>
    </citation>
    <scope>NUCLEOTIDE SEQUENCE [LARGE SCALE GENOMIC DNA]</scope>
    <source>
        <strain evidence="2 3">G1</strain>
    </source>
</reference>
<name>A0A060LWY2_9BACI</name>
<keyword evidence="3" id="KW-1185">Reference proteome</keyword>
<keyword evidence="1" id="KW-0472">Membrane</keyword>
<sequence>MKKSNRFWFILIASIAVVYGALYWIFSGDLQFP</sequence>
<organism evidence="2 3">
    <name type="scientific">Shouchella lehensis G1</name>
    <dbReference type="NCBI Taxonomy" id="1246626"/>
    <lineage>
        <taxon>Bacteria</taxon>
        <taxon>Bacillati</taxon>
        <taxon>Bacillota</taxon>
        <taxon>Bacilli</taxon>
        <taxon>Bacillales</taxon>
        <taxon>Bacillaceae</taxon>
        <taxon>Shouchella</taxon>
    </lineage>
</organism>
<evidence type="ECO:0000313" key="2">
    <source>
        <dbReference type="EMBL" id="AIC95781.1"/>
    </source>
</evidence>
<dbReference type="KEGG" id="ble:BleG1_3234"/>
<dbReference type="EMBL" id="CP003923">
    <property type="protein sequence ID" value="AIC95781.1"/>
    <property type="molecule type" value="Genomic_DNA"/>
</dbReference>
<evidence type="ECO:0000313" key="3">
    <source>
        <dbReference type="Proteomes" id="UP000027142"/>
    </source>
</evidence>
<proteinExistence type="predicted"/>
<evidence type="ECO:0000256" key="1">
    <source>
        <dbReference type="SAM" id="Phobius"/>
    </source>
</evidence>
<gene>
    <name evidence="2" type="ORF">BleG1_3234</name>
</gene>
<dbReference type="HOGENOM" id="CLU_3380516_0_0_9"/>
<dbReference type="Proteomes" id="UP000027142">
    <property type="component" value="Chromosome"/>
</dbReference>
<keyword evidence="1" id="KW-1133">Transmembrane helix</keyword>